<proteinExistence type="predicted"/>
<organism evidence="1 2">
    <name type="scientific">Tanacetum coccineum</name>
    <dbReference type="NCBI Taxonomy" id="301880"/>
    <lineage>
        <taxon>Eukaryota</taxon>
        <taxon>Viridiplantae</taxon>
        <taxon>Streptophyta</taxon>
        <taxon>Embryophyta</taxon>
        <taxon>Tracheophyta</taxon>
        <taxon>Spermatophyta</taxon>
        <taxon>Magnoliopsida</taxon>
        <taxon>eudicotyledons</taxon>
        <taxon>Gunneridae</taxon>
        <taxon>Pentapetalae</taxon>
        <taxon>asterids</taxon>
        <taxon>campanulids</taxon>
        <taxon>Asterales</taxon>
        <taxon>Asteraceae</taxon>
        <taxon>Asteroideae</taxon>
        <taxon>Anthemideae</taxon>
        <taxon>Anthemidinae</taxon>
        <taxon>Tanacetum</taxon>
    </lineage>
</organism>
<protein>
    <submittedName>
        <fullName evidence="1">Uncharacterized protein</fullName>
    </submittedName>
</protein>
<reference evidence="1" key="1">
    <citation type="journal article" date="2022" name="Int. J. Mol. Sci.">
        <title>Draft Genome of Tanacetum Coccineum: Genomic Comparison of Closely Related Tanacetum-Family Plants.</title>
        <authorList>
            <person name="Yamashiro T."/>
            <person name="Shiraishi A."/>
            <person name="Nakayama K."/>
            <person name="Satake H."/>
        </authorList>
    </citation>
    <scope>NUCLEOTIDE SEQUENCE</scope>
</reference>
<evidence type="ECO:0000313" key="1">
    <source>
        <dbReference type="EMBL" id="GJT60838.1"/>
    </source>
</evidence>
<sequence length="225" mass="25932">MKRHHIDGGLHQKFYVAKVKNAHGESDNDDEEDYCLKRDEMGNPIYGPNCVQYLSCDDPVYCVLALQESLNPFRKIYVWKKAVSFLGSLPVPLQHAEWIPNYSKNFGRKGDGDGKWHAKIRITVGTHDDEADSSRPKRTRQHETVEEAMLPRVHHDFFLWGTSNRADKIRYNTNLARLFPKQIYSPCIIDWNVLNTLGCGEKIKVMLEIKVHEMGGQEEIFTSEA</sequence>
<keyword evidence="2" id="KW-1185">Reference proteome</keyword>
<name>A0ABQ5FCG1_9ASTR</name>
<dbReference type="EMBL" id="BQNB010017235">
    <property type="protein sequence ID" value="GJT60838.1"/>
    <property type="molecule type" value="Genomic_DNA"/>
</dbReference>
<evidence type="ECO:0000313" key="2">
    <source>
        <dbReference type="Proteomes" id="UP001151760"/>
    </source>
</evidence>
<gene>
    <name evidence="1" type="ORF">Tco_1004371</name>
</gene>
<accession>A0ABQ5FCG1</accession>
<reference evidence="1" key="2">
    <citation type="submission" date="2022-01" db="EMBL/GenBank/DDBJ databases">
        <authorList>
            <person name="Yamashiro T."/>
            <person name="Shiraishi A."/>
            <person name="Satake H."/>
            <person name="Nakayama K."/>
        </authorList>
    </citation>
    <scope>NUCLEOTIDE SEQUENCE</scope>
</reference>
<comment type="caution">
    <text evidence="1">The sequence shown here is derived from an EMBL/GenBank/DDBJ whole genome shotgun (WGS) entry which is preliminary data.</text>
</comment>
<dbReference type="Proteomes" id="UP001151760">
    <property type="component" value="Unassembled WGS sequence"/>
</dbReference>